<keyword evidence="5" id="KW-1185">Reference proteome</keyword>
<feature type="domain" description="G" evidence="3">
    <location>
        <begin position="1"/>
        <end position="50"/>
    </location>
</feature>
<evidence type="ECO:0000313" key="5">
    <source>
        <dbReference type="Proteomes" id="UP000532545"/>
    </source>
</evidence>
<evidence type="ECO:0000256" key="1">
    <source>
        <dbReference type="ARBA" id="ARBA00022741"/>
    </source>
</evidence>
<protein>
    <submittedName>
        <fullName evidence="4">GNL3 protein</fullName>
    </submittedName>
</protein>
<reference evidence="4 5" key="1">
    <citation type="submission" date="2019-09" db="EMBL/GenBank/DDBJ databases">
        <title>Bird 10,000 Genomes (B10K) Project - Family phase.</title>
        <authorList>
            <person name="Zhang G."/>
        </authorList>
    </citation>
    <scope>NUCLEOTIDE SEQUENCE [LARGE SCALE GENOMIC DNA]</scope>
    <source>
        <strain evidence="4">B10K-DU-002-23</strain>
        <tissue evidence="4">Muscle</tissue>
    </source>
</reference>
<dbReference type="OrthoDB" id="444945at2759"/>
<dbReference type="PANTHER" id="PTHR11089">
    <property type="entry name" value="GTP-BINDING PROTEIN-RELATED"/>
    <property type="match status" value="1"/>
</dbReference>
<feature type="non-terminal residue" evidence="4">
    <location>
        <position position="1"/>
    </location>
</feature>
<dbReference type="PANTHER" id="PTHR11089:SF33">
    <property type="entry name" value="GUANINE NUCLEOTIDE-BINDING PROTEIN-LIKE 3-LIKE PROTEIN"/>
    <property type="match status" value="1"/>
</dbReference>
<dbReference type="Gene3D" id="3.40.50.300">
    <property type="entry name" value="P-loop containing nucleotide triphosphate hydrolases"/>
    <property type="match status" value="1"/>
</dbReference>
<dbReference type="Proteomes" id="UP000532545">
    <property type="component" value="Unassembled WGS sequence"/>
</dbReference>
<dbReference type="InterPro" id="IPR050755">
    <property type="entry name" value="TRAFAC_YlqF/YawG_RiboMat"/>
</dbReference>
<proteinExistence type="predicted"/>
<dbReference type="InterPro" id="IPR027417">
    <property type="entry name" value="P-loop_NTPase"/>
</dbReference>
<organism evidence="4 5">
    <name type="scientific">Bombycilla garrulus</name>
    <name type="common">Bohemian waxwing</name>
    <name type="synonym">Lanius garrulus</name>
    <dbReference type="NCBI Taxonomy" id="125297"/>
    <lineage>
        <taxon>Eukaryota</taxon>
        <taxon>Metazoa</taxon>
        <taxon>Chordata</taxon>
        <taxon>Craniata</taxon>
        <taxon>Vertebrata</taxon>
        <taxon>Euteleostomi</taxon>
        <taxon>Archelosauria</taxon>
        <taxon>Archosauria</taxon>
        <taxon>Dinosauria</taxon>
        <taxon>Saurischia</taxon>
        <taxon>Theropoda</taxon>
        <taxon>Coelurosauria</taxon>
        <taxon>Aves</taxon>
        <taxon>Neognathae</taxon>
        <taxon>Neoaves</taxon>
        <taxon>Telluraves</taxon>
        <taxon>Australaves</taxon>
        <taxon>Passeriformes</taxon>
        <taxon>Bombycillidae</taxon>
        <taxon>Bombycilla</taxon>
    </lineage>
</organism>
<evidence type="ECO:0000259" key="3">
    <source>
        <dbReference type="Pfam" id="PF01926"/>
    </source>
</evidence>
<name>A0A7L1M3K2_BOMGA</name>
<feature type="non-terminal residue" evidence="4">
    <location>
        <position position="93"/>
    </location>
</feature>
<keyword evidence="1" id="KW-0547">Nucleotide-binding</keyword>
<comment type="caution">
    <text evidence="4">The sequence shown here is derived from an EMBL/GenBank/DDBJ whole genome shotgun (WGS) entry which is preliminary data.</text>
</comment>
<evidence type="ECO:0000313" key="4">
    <source>
        <dbReference type="EMBL" id="NXN81383.1"/>
    </source>
</evidence>
<dbReference type="EMBL" id="VXBU01006138">
    <property type="protein sequence ID" value="NXN81383.1"/>
    <property type="molecule type" value="Genomic_DNA"/>
</dbReference>
<dbReference type="Pfam" id="PF01926">
    <property type="entry name" value="MMR_HSR1"/>
    <property type="match status" value="1"/>
</dbReference>
<accession>A0A7L1M3K2</accession>
<gene>
    <name evidence="4" type="primary">Gnl3_1</name>
    <name evidence="4" type="ORF">BOMGAR_R15631</name>
</gene>
<dbReference type="SUPFAM" id="SSF52540">
    <property type="entry name" value="P-loop containing nucleoside triphosphate hydrolases"/>
    <property type="match status" value="1"/>
</dbReference>
<keyword evidence="2" id="KW-0342">GTP-binding</keyword>
<dbReference type="GO" id="GO:0005525">
    <property type="term" value="F:GTP binding"/>
    <property type="evidence" value="ECO:0007669"/>
    <property type="project" value="UniProtKB-KW"/>
</dbReference>
<sequence>GYPNVGKSSLINSLKRSRACSVGATPGVTRCVQAVHLDRHVQLLDCPGVVLDLGDPPAAAPLRGALAPQRLRDPLSPACAILRRCPALQVRGD</sequence>
<dbReference type="AlphaFoldDB" id="A0A7L1M3K2"/>
<evidence type="ECO:0000256" key="2">
    <source>
        <dbReference type="ARBA" id="ARBA00023134"/>
    </source>
</evidence>
<dbReference type="InterPro" id="IPR006073">
    <property type="entry name" value="GTP-bd"/>
</dbReference>
<dbReference type="GO" id="GO:0005730">
    <property type="term" value="C:nucleolus"/>
    <property type="evidence" value="ECO:0007669"/>
    <property type="project" value="TreeGrafter"/>
</dbReference>